<evidence type="ECO:0000313" key="4">
    <source>
        <dbReference type="Proteomes" id="UP000277300"/>
    </source>
</evidence>
<organism evidence="3 4">
    <name type="scientific">Phytophthora kernoviae</name>
    <dbReference type="NCBI Taxonomy" id="325452"/>
    <lineage>
        <taxon>Eukaryota</taxon>
        <taxon>Sar</taxon>
        <taxon>Stramenopiles</taxon>
        <taxon>Oomycota</taxon>
        <taxon>Peronosporomycetes</taxon>
        <taxon>Peronosporales</taxon>
        <taxon>Peronosporaceae</taxon>
        <taxon>Phytophthora</taxon>
    </lineage>
</organism>
<dbReference type="EMBL" id="MBDO02000088">
    <property type="protein sequence ID" value="RLN63769.1"/>
    <property type="molecule type" value="Genomic_DNA"/>
</dbReference>
<evidence type="ECO:0000313" key="5">
    <source>
        <dbReference type="Proteomes" id="UP000284657"/>
    </source>
</evidence>
<evidence type="ECO:0000313" key="3">
    <source>
        <dbReference type="EMBL" id="RLN63769.1"/>
    </source>
</evidence>
<keyword evidence="1" id="KW-0812">Transmembrane</keyword>
<sequence length="105" mass="11162">MNLQLGETATRTSLSKVPEASVDTVGMGVAAPVVMAVLALLAVAVVAAVEAAVVVPLVDMEVLVVPVEPYEDSKEMKRWQARNEAVYAHKRVVSGGIVVTPPRRR</sequence>
<accession>A0A3F2RV28</accession>
<dbReference type="Proteomes" id="UP000284657">
    <property type="component" value="Unassembled WGS sequence"/>
</dbReference>
<protein>
    <submittedName>
        <fullName evidence="3">Uncharacterized protein</fullName>
    </submittedName>
</protein>
<dbReference type="Proteomes" id="UP000277300">
    <property type="component" value="Unassembled WGS sequence"/>
</dbReference>
<comment type="caution">
    <text evidence="3">The sequence shown here is derived from an EMBL/GenBank/DDBJ whole genome shotgun (WGS) entry which is preliminary data.</text>
</comment>
<dbReference type="AlphaFoldDB" id="A0A3F2RV28"/>
<keyword evidence="1" id="KW-1133">Transmembrane helix</keyword>
<evidence type="ECO:0000313" key="2">
    <source>
        <dbReference type="EMBL" id="RLN49524.1"/>
    </source>
</evidence>
<reference evidence="4 5" key="1">
    <citation type="submission" date="2018-07" db="EMBL/GenBank/DDBJ databases">
        <title>Genome sequencing of oomycete isolates from Chile give support for New Zealand origin for Phytophthora kernoviae and make available the first Nothophytophthora sp. genome.</title>
        <authorList>
            <person name="Studholme D.J."/>
            <person name="Sanfuentes E."/>
            <person name="Panda P."/>
            <person name="Hill R."/>
            <person name="Sambles C."/>
            <person name="Grant M."/>
            <person name="Williams N.M."/>
            <person name="Mcdougal R.L."/>
        </authorList>
    </citation>
    <scope>NUCLEOTIDE SEQUENCE [LARGE SCALE GENOMIC DNA]</scope>
    <source>
        <strain evidence="3">Chile6</strain>
        <strain evidence="2">Chile7</strain>
    </source>
</reference>
<dbReference type="EMBL" id="MBAD02002142">
    <property type="protein sequence ID" value="RLN49524.1"/>
    <property type="molecule type" value="Genomic_DNA"/>
</dbReference>
<evidence type="ECO:0000256" key="1">
    <source>
        <dbReference type="SAM" id="Phobius"/>
    </source>
</evidence>
<name>A0A3F2RV28_9STRA</name>
<proteinExistence type="predicted"/>
<feature type="transmembrane region" description="Helical" evidence="1">
    <location>
        <begin position="33"/>
        <end position="58"/>
    </location>
</feature>
<keyword evidence="1" id="KW-0472">Membrane</keyword>
<gene>
    <name evidence="2" type="ORF">BBJ29_007894</name>
    <name evidence="3" type="ORF">BBP00_00003885</name>
</gene>